<dbReference type="InterPro" id="IPR050142">
    <property type="entry name" value="MADS-box/MEF2_TF"/>
</dbReference>
<evidence type="ECO:0000313" key="9">
    <source>
        <dbReference type="EMBL" id="KAL3751923.1"/>
    </source>
</evidence>
<dbReference type="PANTHER" id="PTHR48019">
    <property type="entry name" value="SERUM RESPONSE FACTOR HOMOLOG"/>
    <property type="match status" value="1"/>
</dbReference>
<keyword evidence="3" id="KW-0238">DNA-binding</keyword>
<feature type="domain" description="MADS-box" evidence="7">
    <location>
        <begin position="1"/>
        <end position="61"/>
    </location>
</feature>
<evidence type="ECO:0000256" key="1">
    <source>
        <dbReference type="ARBA" id="ARBA00004123"/>
    </source>
</evidence>
<proteinExistence type="predicted"/>
<accession>A0ABD3LJI2</accession>
<protein>
    <submittedName>
        <fullName evidence="9">Uncharacterized protein</fullName>
    </submittedName>
</protein>
<name>A0ABD3LJI2_EUCGL</name>
<gene>
    <name evidence="9" type="ORF">ACJRO7_012708</name>
</gene>
<dbReference type="GO" id="GO:0005634">
    <property type="term" value="C:nucleus"/>
    <property type="evidence" value="ECO:0007669"/>
    <property type="project" value="UniProtKB-SubCell"/>
</dbReference>
<dbReference type="Gene3D" id="3.40.1810.10">
    <property type="entry name" value="Transcription factor, MADS-box"/>
    <property type="match status" value="1"/>
</dbReference>
<dbReference type="SMART" id="SM00432">
    <property type="entry name" value="MADS"/>
    <property type="match status" value="1"/>
</dbReference>
<keyword evidence="2" id="KW-0805">Transcription regulation</keyword>
<dbReference type="Proteomes" id="UP001634007">
    <property type="component" value="Unassembled WGS sequence"/>
</dbReference>
<keyword evidence="5" id="KW-0539">Nucleus</keyword>
<dbReference type="PROSITE" id="PS50066">
    <property type="entry name" value="MADS_BOX_2"/>
    <property type="match status" value="1"/>
</dbReference>
<feature type="compositionally biased region" description="Polar residues" evidence="6">
    <location>
        <begin position="166"/>
        <end position="182"/>
    </location>
</feature>
<dbReference type="SUPFAM" id="SSF55455">
    <property type="entry name" value="SRF-like"/>
    <property type="match status" value="1"/>
</dbReference>
<dbReference type="GO" id="GO:0003677">
    <property type="term" value="F:DNA binding"/>
    <property type="evidence" value="ECO:0007669"/>
    <property type="project" value="UniProtKB-KW"/>
</dbReference>
<comment type="subcellular location">
    <subcellularLocation>
        <location evidence="1">Nucleus</location>
    </subcellularLocation>
</comment>
<dbReference type="CDD" id="cd00265">
    <property type="entry name" value="MADS_MEF2_like"/>
    <property type="match status" value="1"/>
</dbReference>
<keyword evidence="4" id="KW-0804">Transcription</keyword>
<dbReference type="InterPro" id="IPR033896">
    <property type="entry name" value="MEF2-like_N"/>
</dbReference>
<dbReference type="Pfam" id="PF01486">
    <property type="entry name" value="K-box"/>
    <property type="match status" value="1"/>
</dbReference>
<sequence length="182" mass="20568">MGRKKLVLKRIENNSSRQVTFSKRRNGLIKKARELAILCDVEVALLVFSSRGKPYVFCSGSNRCGCPSGGSSQQSPSQLLQLVQRYVEGSDDDNVSVTDLVQLEEQLNAAIMQTRNRKTQLMVESVMTLQDQERLLREENELLERKIASMEANAEPPNEGYHRLQDNQSIDQSQQATLSLLR</sequence>
<evidence type="ECO:0000313" key="10">
    <source>
        <dbReference type="Proteomes" id="UP001634007"/>
    </source>
</evidence>
<comment type="caution">
    <text evidence="9">The sequence shown here is derived from an EMBL/GenBank/DDBJ whole genome shotgun (WGS) entry which is preliminary data.</text>
</comment>
<dbReference type="AlphaFoldDB" id="A0ABD3LJI2"/>
<feature type="region of interest" description="Disordered" evidence="6">
    <location>
        <begin position="151"/>
        <end position="182"/>
    </location>
</feature>
<evidence type="ECO:0000256" key="5">
    <source>
        <dbReference type="ARBA" id="ARBA00023242"/>
    </source>
</evidence>
<evidence type="ECO:0000259" key="8">
    <source>
        <dbReference type="PROSITE" id="PS51297"/>
    </source>
</evidence>
<dbReference type="Pfam" id="PF00319">
    <property type="entry name" value="SRF-TF"/>
    <property type="match status" value="1"/>
</dbReference>
<dbReference type="PRINTS" id="PR00404">
    <property type="entry name" value="MADSDOMAIN"/>
</dbReference>
<evidence type="ECO:0000256" key="2">
    <source>
        <dbReference type="ARBA" id="ARBA00023015"/>
    </source>
</evidence>
<dbReference type="InterPro" id="IPR002487">
    <property type="entry name" value="TF_Kbox"/>
</dbReference>
<dbReference type="InterPro" id="IPR036879">
    <property type="entry name" value="TF_MADSbox_sf"/>
</dbReference>
<evidence type="ECO:0000256" key="3">
    <source>
        <dbReference type="ARBA" id="ARBA00023125"/>
    </source>
</evidence>
<dbReference type="InterPro" id="IPR002100">
    <property type="entry name" value="TF_MADSbox"/>
</dbReference>
<dbReference type="EMBL" id="JBJKBG010000002">
    <property type="protein sequence ID" value="KAL3751923.1"/>
    <property type="molecule type" value="Genomic_DNA"/>
</dbReference>
<organism evidence="9 10">
    <name type="scientific">Eucalyptus globulus</name>
    <name type="common">Tasmanian blue gum</name>
    <dbReference type="NCBI Taxonomy" id="34317"/>
    <lineage>
        <taxon>Eukaryota</taxon>
        <taxon>Viridiplantae</taxon>
        <taxon>Streptophyta</taxon>
        <taxon>Embryophyta</taxon>
        <taxon>Tracheophyta</taxon>
        <taxon>Spermatophyta</taxon>
        <taxon>Magnoliopsida</taxon>
        <taxon>eudicotyledons</taxon>
        <taxon>Gunneridae</taxon>
        <taxon>Pentapetalae</taxon>
        <taxon>rosids</taxon>
        <taxon>malvids</taxon>
        <taxon>Myrtales</taxon>
        <taxon>Myrtaceae</taxon>
        <taxon>Myrtoideae</taxon>
        <taxon>Eucalypteae</taxon>
        <taxon>Eucalyptus</taxon>
    </lineage>
</organism>
<reference evidence="9 10" key="1">
    <citation type="submission" date="2024-11" db="EMBL/GenBank/DDBJ databases">
        <title>Chromosome-level genome assembly of Eucalyptus globulus Labill. provides insights into its genome evolution.</title>
        <authorList>
            <person name="Li X."/>
        </authorList>
    </citation>
    <scope>NUCLEOTIDE SEQUENCE [LARGE SCALE GENOMIC DNA]</scope>
    <source>
        <strain evidence="9">CL2024</strain>
        <tissue evidence="9">Fresh tender leaves</tissue>
    </source>
</reference>
<keyword evidence="10" id="KW-1185">Reference proteome</keyword>
<evidence type="ECO:0000259" key="7">
    <source>
        <dbReference type="PROSITE" id="PS50066"/>
    </source>
</evidence>
<evidence type="ECO:0000256" key="4">
    <source>
        <dbReference type="ARBA" id="ARBA00023163"/>
    </source>
</evidence>
<dbReference type="PROSITE" id="PS51297">
    <property type="entry name" value="K_BOX"/>
    <property type="match status" value="1"/>
</dbReference>
<evidence type="ECO:0000256" key="6">
    <source>
        <dbReference type="SAM" id="MobiDB-lite"/>
    </source>
</evidence>
<feature type="domain" description="K-box" evidence="8">
    <location>
        <begin position="63"/>
        <end position="153"/>
    </location>
</feature>